<accession>A0A540LT13</accession>
<evidence type="ECO:0000313" key="3">
    <source>
        <dbReference type="Proteomes" id="UP000315295"/>
    </source>
</evidence>
<dbReference type="AlphaFoldDB" id="A0A540LT13"/>
<proteinExistence type="predicted"/>
<dbReference type="Proteomes" id="UP000315295">
    <property type="component" value="Unassembled WGS sequence"/>
</dbReference>
<feature type="compositionally biased region" description="Gly residues" evidence="1">
    <location>
        <begin position="26"/>
        <end position="36"/>
    </location>
</feature>
<name>A0A540LT13_MALBA</name>
<keyword evidence="3" id="KW-1185">Reference proteome</keyword>
<comment type="caution">
    <text evidence="2">The sequence shown here is derived from an EMBL/GenBank/DDBJ whole genome shotgun (WGS) entry which is preliminary data.</text>
</comment>
<dbReference type="EMBL" id="VIEB01000472">
    <property type="protein sequence ID" value="TQD89663.1"/>
    <property type="molecule type" value="Genomic_DNA"/>
</dbReference>
<feature type="region of interest" description="Disordered" evidence="1">
    <location>
        <begin position="26"/>
        <end position="54"/>
    </location>
</feature>
<sequence length="73" mass="7750">MSGVLMSEFRRSKAVMEELRGFGDEGTIGAGGVGGGGRRRGFWDGKRGEGSGGMEVQWGGKRLRVIGDKGMDE</sequence>
<evidence type="ECO:0000313" key="2">
    <source>
        <dbReference type="EMBL" id="TQD89663.1"/>
    </source>
</evidence>
<evidence type="ECO:0000256" key="1">
    <source>
        <dbReference type="SAM" id="MobiDB-lite"/>
    </source>
</evidence>
<gene>
    <name evidence="2" type="ORF">C1H46_024798</name>
</gene>
<protein>
    <submittedName>
        <fullName evidence="2">Uncharacterized protein</fullName>
    </submittedName>
</protein>
<organism evidence="2 3">
    <name type="scientific">Malus baccata</name>
    <name type="common">Siberian crab apple</name>
    <name type="synonym">Pyrus baccata</name>
    <dbReference type="NCBI Taxonomy" id="106549"/>
    <lineage>
        <taxon>Eukaryota</taxon>
        <taxon>Viridiplantae</taxon>
        <taxon>Streptophyta</taxon>
        <taxon>Embryophyta</taxon>
        <taxon>Tracheophyta</taxon>
        <taxon>Spermatophyta</taxon>
        <taxon>Magnoliopsida</taxon>
        <taxon>eudicotyledons</taxon>
        <taxon>Gunneridae</taxon>
        <taxon>Pentapetalae</taxon>
        <taxon>rosids</taxon>
        <taxon>fabids</taxon>
        <taxon>Rosales</taxon>
        <taxon>Rosaceae</taxon>
        <taxon>Amygdaloideae</taxon>
        <taxon>Maleae</taxon>
        <taxon>Malus</taxon>
    </lineage>
</organism>
<reference evidence="2 3" key="1">
    <citation type="journal article" date="2019" name="G3 (Bethesda)">
        <title>Sequencing of a Wild Apple (Malus baccata) Genome Unravels the Differences Between Cultivated and Wild Apple Species Regarding Disease Resistance and Cold Tolerance.</title>
        <authorList>
            <person name="Chen X."/>
        </authorList>
    </citation>
    <scope>NUCLEOTIDE SEQUENCE [LARGE SCALE GENOMIC DNA]</scope>
    <source>
        <strain evidence="3">cv. Shandingzi</strain>
        <tissue evidence="2">Leaves</tissue>
    </source>
</reference>